<evidence type="ECO:0000313" key="3">
    <source>
        <dbReference type="Proteomes" id="UP000076858"/>
    </source>
</evidence>
<evidence type="ECO:0000313" key="2">
    <source>
        <dbReference type="EMBL" id="KZR95747.1"/>
    </source>
</evidence>
<dbReference type="EMBL" id="LRGB01027327">
    <property type="protein sequence ID" value="KZR95747.1"/>
    <property type="molecule type" value="Genomic_DNA"/>
</dbReference>
<feature type="domain" description="Transposable element P transposase-like GTP-binding insertion" evidence="1">
    <location>
        <begin position="1"/>
        <end position="42"/>
    </location>
</feature>
<accession>A0A164DGC8</accession>
<gene>
    <name evidence="2" type="ORF">APZ42_010307</name>
</gene>
<comment type="caution">
    <text evidence="2">The sequence shown here is derived from an EMBL/GenBank/DDBJ whole genome shotgun (WGS) entry which is preliminary data.</text>
</comment>
<name>A0A164DGC8_9CRUS</name>
<sequence length="66" mass="7464">AMALKFLREDKKTAHLFNGSEATEKLTKLINDTFDIMNGRHKGESINGNNWNNLVEMEGKVTKGKK</sequence>
<dbReference type="OrthoDB" id="8948150at2759"/>
<organism evidence="2 3">
    <name type="scientific">Daphnia magna</name>
    <dbReference type="NCBI Taxonomy" id="35525"/>
    <lineage>
        <taxon>Eukaryota</taxon>
        <taxon>Metazoa</taxon>
        <taxon>Ecdysozoa</taxon>
        <taxon>Arthropoda</taxon>
        <taxon>Crustacea</taxon>
        <taxon>Branchiopoda</taxon>
        <taxon>Diplostraca</taxon>
        <taxon>Cladocera</taxon>
        <taxon>Anomopoda</taxon>
        <taxon>Daphniidae</taxon>
        <taxon>Daphnia</taxon>
    </lineage>
</organism>
<dbReference type="InterPro" id="IPR048366">
    <property type="entry name" value="TNP-like_GBD"/>
</dbReference>
<dbReference type="Pfam" id="PF21788">
    <property type="entry name" value="TNP-like_GBD"/>
    <property type="match status" value="1"/>
</dbReference>
<keyword evidence="3" id="KW-1185">Reference proteome</keyword>
<protein>
    <recommendedName>
        <fullName evidence="1">Transposable element P transposase-like GTP-binding insertion domain-containing protein</fullName>
    </recommendedName>
</protein>
<evidence type="ECO:0000259" key="1">
    <source>
        <dbReference type="Pfam" id="PF21788"/>
    </source>
</evidence>
<feature type="non-terminal residue" evidence="2">
    <location>
        <position position="66"/>
    </location>
</feature>
<reference evidence="2 3" key="1">
    <citation type="submission" date="2016-03" db="EMBL/GenBank/DDBJ databases">
        <title>EvidentialGene: Evidence-directed Construction of Genes on Genomes.</title>
        <authorList>
            <person name="Gilbert D.G."/>
            <person name="Choi J.-H."/>
            <person name="Mockaitis K."/>
            <person name="Colbourne J."/>
            <person name="Pfrender M."/>
        </authorList>
    </citation>
    <scope>NUCLEOTIDE SEQUENCE [LARGE SCALE GENOMIC DNA]</scope>
    <source>
        <strain evidence="2 3">Xinb3</strain>
        <tissue evidence="2">Complete organism</tissue>
    </source>
</reference>
<feature type="non-terminal residue" evidence="2">
    <location>
        <position position="1"/>
    </location>
</feature>
<dbReference type="Proteomes" id="UP000076858">
    <property type="component" value="Unassembled WGS sequence"/>
</dbReference>
<dbReference type="AlphaFoldDB" id="A0A164DGC8"/>
<proteinExistence type="predicted"/>